<name>A0ABD2W4R6_9HYME</name>
<organism evidence="1 2">
    <name type="scientific">Trichogramma kaykai</name>
    <dbReference type="NCBI Taxonomy" id="54128"/>
    <lineage>
        <taxon>Eukaryota</taxon>
        <taxon>Metazoa</taxon>
        <taxon>Ecdysozoa</taxon>
        <taxon>Arthropoda</taxon>
        <taxon>Hexapoda</taxon>
        <taxon>Insecta</taxon>
        <taxon>Pterygota</taxon>
        <taxon>Neoptera</taxon>
        <taxon>Endopterygota</taxon>
        <taxon>Hymenoptera</taxon>
        <taxon>Apocrita</taxon>
        <taxon>Proctotrupomorpha</taxon>
        <taxon>Chalcidoidea</taxon>
        <taxon>Trichogrammatidae</taxon>
        <taxon>Trichogramma</taxon>
    </lineage>
</organism>
<evidence type="ECO:0008006" key="3">
    <source>
        <dbReference type="Google" id="ProtNLM"/>
    </source>
</evidence>
<reference evidence="1 2" key="1">
    <citation type="journal article" date="2024" name="bioRxiv">
        <title>A reference genome for Trichogramma kaykai: A tiny desert-dwelling parasitoid wasp with competing sex-ratio distorters.</title>
        <authorList>
            <person name="Culotta J."/>
            <person name="Lindsey A.R."/>
        </authorList>
    </citation>
    <scope>NUCLEOTIDE SEQUENCE [LARGE SCALE GENOMIC DNA]</scope>
    <source>
        <strain evidence="1 2">KSX58</strain>
    </source>
</reference>
<comment type="caution">
    <text evidence="1">The sequence shown here is derived from an EMBL/GenBank/DDBJ whole genome shotgun (WGS) entry which is preliminary data.</text>
</comment>
<gene>
    <name evidence="1" type="ORF">TKK_016896</name>
</gene>
<dbReference type="EMBL" id="JBJJXI010000136">
    <property type="protein sequence ID" value="KAL3387799.1"/>
    <property type="molecule type" value="Genomic_DNA"/>
</dbReference>
<dbReference type="Proteomes" id="UP001627154">
    <property type="component" value="Unassembled WGS sequence"/>
</dbReference>
<accession>A0ABD2W4R6</accession>
<protein>
    <recommendedName>
        <fullName evidence="3">UMA domain-containing protein</fullName>
    </recommendedName>
</protein>
<evidence type="ECO:0000313" key="2">
    <source>
        <dbReference type="Proteomes" id="UP001627154"/>
    </source>
</evidence>
<sequence>MVNNKQYSLQRLKTLREQVNCTDTRGNGEARNNKYYSSKRSRERCTMHYAFRIRFKDLGMPRITPAQACHLPSIMPNFTRLWIARTSDRSNISIVYLNEMFISEKMSWLFGKKKHHRDSPTETPTESEPSSDDYIFVERRQQDPPPNVTPYPGMYPSLHNIGNQPAMPYSLPNQAASHHVPKQASVDNPAGDISNIPFRFCRELERNMNEDLIIDKLRLDEIESFIKRINIKDYEYTFSLERDIISELDSQNEEE</sequence>
<evidence type="ECO:0000313" key="1">
    <source>
        <dbReference type="EMBL" id="KAL3387799.1"/>
    </source>
</evidence>
<keyword evidence="2" id="KW-1185">Reference proteome</keyword>
<dbReference type="AlphaFoldDB" id="A0ABD2W4R6"/>
<proteinExistence type="predicted"/>